<gene>
    <name evidence="2" type="ORF">C2845_PM04G16910</name>
</gene>
<dbReference type="AlphaFoldDB" id="A0A3L6QTA5"/>
<dbReference type="EMBL" id="PQIB02000011">
    <property type="protein sequence ID" value="RLM87032.1"/>
    <property type="molecule type" value="Genomic_DNA"/>
</dbReference>
<feature type="compositionally biased region" description="Basic residues" evidence="1">
    <location>
        <begin position="1"/>
        <end position="11"/>
    </location>
</feature>
<proteinExistence type="predicted"/>
<sequence>MTRRTGQRQRGRQLDVRAVPPERRHAPRAAGTLNASASGGDPAAEAAAPAQHVDGGSTSLLGSAAAGTPGRAGVDAKKAISDAKLAELALVRLLGNVTLWVDRWNSFGIWIKLKLGNF</sequence>
<evidence type="ECO:0000313" key="3">
    <source>
        <dbReference type="Proteomes" id="UP000275267"/>
    </source>
</evidence>
<feature type="region of interest" description="Disordered" evidence="1">
    <location>
        <begin position="1"/>
        <end position="72"/>
    </location>
</feature>
<protein>
    <submittedName>
        <fullName evidence="2">Uncharacterized protein</fullName>
    </submittedName>
</protein>
<name>A0A3L6QTA5_PANMI</name>
<comment type="caution">
    <text evidence="2">The sequence shown here is derived from an EMBL/GenBank/DDBJ whole genome shotgun (WGS) entry which is preliminary data.</text>
</comment>
<keyword evidence="3" id="KW-1185">Reference proteome</keyword>
<accession>A0A3L6QTA5</accession>
<dbReference type="Proteomes" id="UP000275267">
    <property type="component" value="Unassembled WGS sequence"/>
</dbReference>
<feature type="compositionally biased region" description="Basic and acidic residues" evidence="1">
    <location>
        <begin position="12"/>
        <end position="24"/>
    </location>
</feature>
<evidence type="ECO:0000313" key="2">
    <source>
        <dbReference type="EMBL" id="RLM87032.1"/>
    </source>
</evidence>
<evidence type="ECO:0000256" key="1">
    <source>
        <dbReference type="SAM" id="MobiDB-lite"/>
    </source>
</evidence>
<reference evidence="3" key="1">
    <citation type="journal article" date="2019" name="Nat. Commun.">
        <title>The genome of broomcorn millet.</title>
        <authorList>
            <person name="Zou C."/>
            <person name="Miki D."/>
            <person name="Li D."/>
            <person name="Tang Q."/>
            <person name="Xiao L."/>
            <person name="Rajput S."/>
            <person name="Deng P."/>
            <person name="Jia W."/>
            <person name="Huang R."/>
            <person name="Zhang M."/>
            <person name="Sun Y."/>
            <person name="Hu J."/>
            <person name="Fu X."/>
            <person name="Schnable P.S."/>
            <person name="Li F."/>
            <person name="Zhang H."/>
            <person name="Feng B."/>
            <person name="Zhu X."/>
            <person name="Liu R."/>
            <person name="Schnable J.C."/>
            <person name="Zhu J.-K."/>
            <person name="Zhang H."/>
        </authorList>
    </citation>
    <scope>NUCLEOTIDE SEQUENCE [LARGE SCALE GENOMIC DNA]</scope>
</reference>
<organism evidence="2 3">
    <name type="scientific">Panicum miliaceum</name>
    <name type="common">Proso millet</name>
    <name type="synonym">Broomcorn millet</name>
    <dbReference type="NCBI Taxonomy" id="4540"/>
    <lineage>
        <taxon>Eukaryota</taxon>
        <taxon>Viridiplantae</taxon>
        <taxon>Streptophyta</taxon>
        <taxon>Embryophyta</taxon>
        <taxon>Tracheophyta</taxon>
        <taxon>Spermatophyta</taxon>
        <taxon>Magnoliopsida</taxon>
        <taxon>Liliopsida</taxon>
        <taxon>Poales</taxon>
        <taxon>Poaceae</taxon>
        <taxon>PACMAD clade</taxon>
        <taxon>Panicoideae</taxon>
        <taxon>Panicodae</taxon>
        <taxon>Paniceae</taxon>
        <taxon>Panicinae</taxon>
        <taxon>Panicum</taxon>
        <taxon>Panicum sect. Panicum</taxon>
    </lineage>
</organism>
<feature type="compositionally biased region" description="Low complexity" evidence="1">
    <location>
        <begin position="35"/>
        <end position="50"/>
    </location>
</feature>